<reference evidence="2" key="1">
    <citation type="journal article" date="2020" name="Nature">
        <title>Giant virus diversity and host interactions through global metagenomics.</title>
        <authorList>
            <person name="Schulz F."/>
            <person name="Roux S."/>
            <person name="Paez-Espino D."/>
            <person name="Jungbluth S."/>
            <person name="Walsh D.A."/>
            <person name="Denef V.J."/>
            <person name="McMahon K.D."/>
            <person name="Konstantinidis K.T."/>
            <person name="Eloe-Fadrosh E.A."/>
            <person name="Kyrpides N.C."/>
            <person name="Woyke T."/>
        </authorList>
    </citation>
    <scope>NUCLEOTIDE SEQUENCE</scope>
    <source>
        <strain evidence="2">GVMAG-M-3300021343-4</strain>
    </source>
</reference>
<proteinExistence type="predicted"/>
<feature type="transmembrane region" description="Helical" evidence="1">
    <location>
        <begin position="133"/>
        <end position="160"/>
    </location>
</feature>
<dbReference type="EMBL" id="MN739441">
    <property type="protein sequence ID" value="QHT04897.1"/>
    <property type="molecule type" value="Genomic_DNA"/>
</dbReference>
<feature type="transmembrane region" description="Helical" evidence="1">
    <location>
        <begin position="20"/>
        <end position="41"/>
    </location>
</feature>
<keyword evidence="1" id="KW-0472">Membrane</keyword>
<accession>A0A6C0CL07</accession>
<organism evidence="2">
    <name type="scientific">viral metagenome</name>
    <dbReference type="NCBI Taxonomy" id="1070528"/>
    <lineage>
        <taxon>unclassified sequences</taxon>
        <taxon>metagenomes</taxon>
        <taxon>organismal metagenomes</taxon>
    </lineage>
</organism>
<evidence type="ECO:0000256" key="1">
    <source>
        <dbReference type="SAM" id="Phobius"/>
    </source>
</evidence>
<protein>
    <submittedName>
        <fullName evidence="2">Uncharacterized protein</fullName>
    </submittedName>
</protein>
<keyword evidence="1" id="KW-0812">Transmembrane</keyword>
<feature type="transmembrane region" description="Helical" evidence="1">
    <location>
        <begin position="98"/>
        <end position="121"/>
    </location>
</feature>
<name>A0A6C0CL07_9ZZZZ</name>
<evidence type="ECO:0000313" key="2">
    <source>
        <dbReference type="EMBL" id="QHT04897.1"/>
    </source>
</evidence>
<keyword evidence="1" id="KW-1133">Transmembrane helix</keyword>
<sequence>MFIGGLYALVKDSSAIFQCPLIWFSSLFYTLAQLIVLSVCFKGDVVINEDNGVNNGYLTYMGCGVYWNNDDRELTDLEKGGRTAVSKTDVTQKRASNITVICSVIYIMYLVYITVVLSLGLSCTQTYEVVYNYFTACVITGWTFVILNLLSVFAIGGLYATIND</sequence>
<dbReference type="AlphaFoldDB" id="A0A6C0CL07"/>